<protein>
    <submittedName>
        <fullName evidence="1">Uncharacterized protein</fullName>
    </submittedName>
</protein>
<dbReference type="EMBL" id="BGPR01000160">
    <property type="protein sequence ID" value="GBM00751.1"/>
    <property type="molecule type" value="Genomic_DNA"/>
</dbReference>
<comment type="caution">
    <text evidence="1">The sequence shown here is derived from an EMBL/GenBank/DDBJ whole genome shotgun (WGS) entry which is preliminary data.</text>
</comment>
<name>A0A4Y2C8I8_ARAVE</name>
<evidence type="ECO:0000313" key="2">
    <source>
        <dbReference type="Proteomes" id="UP000499080"/>
    </source>
</evidence>
<keyword evidence="2" id="KW-1185">Reference proteome</keyword>
<gene>
    <name evidence="1" type="ORF">AVEN_150916_1</name>
</gene>
<reference evidence="1 2" key="1">
    <citation type="journal article" date="2019" name="Sci. Rep.">
        <title>Orb-weaving spider Araneus ventricosus genome elucidates the spidroin gene catalogue.</title>
        <authorList>
            <person name="Kono N."/>
            <person name="Nakamura H."/>
            <person name="Ohtoshi R."/>
            <person name="Moran D.A.P."/>
            <person name="Shinohara A."/>
            <person name="Yoshida Y."/>
            <person name="Fujiwara M."/>
            <person name="Mori M."/>
            <person name="Tomita M."/>
            <person name="Arakawa K."/>
        </authorList>
    </citation>
    <scope>NUCLEOTIDE SEQUENCE [LARGE SCALE GENOMIC DNA]</scope>
</reference>
<dbReference type="Proteomes" id="UP000499080">
    <property type="component" value="Unassembled WGS sequence"/>
</dbReference>
<sequence length="100" mass="11202">MTRTTLELASSFPNFCAKPAEGRLAHVVRFNVHQTHTHGVSLVESVFEAGNLRPQGLNVTSRPPLTQDMLEVITCCPFYVLIKNRYYTALKSLSKIIKTP</sequence>
<proteinExistence type="predicted"/>
<dbReference type="AlphaFoldDB" id="A0A4Y2C8I8"/>
<accession>A0A4Y2C8I8</accession>
<evidence type="ECO:0000313" key="1">
    <source>
        <dbReference type="EMBL" id="GBM00751.1"/>
    </source>
</evidence>
<organism evidence="1 2">
    <name type="scientific">Araneus ventricosus</name>
    <name type="common">Orbweaver spider</name>
    <name type="synonym">Epeira ventricosa</name>
    <dbReference type="NCBI Taxonomy" id="182803"/>
    <lineage>
        <taxon>Eukaryota</taxon>
        <taxon>Metazoa</taxon>
        <taxon>Ecdysozoa</taxon>
        <taxon>Arthropoda</taxon>
        <taxon>Chelicerata</taxon>
        <taxon>Arachnida</taxon>
        <taxon>Araneae</taxon>
        <taxon>Araneomorphae</taxon>
        <taxon>Entelegynae</taxon>
        <taxon>Araneoidea</taxon>
        <taxon>Araneidae</taxon>
        <taxon>Araneus</taxon>
    </lineage>
</organism>